<keyword evidence="2" id="KW-0328">Glycosyltransferase</keyword>
<dbReference type="GO" id="GO:0016758">
    <property type="term" value="F:hexosyltransferase activity"/>
    <property type="evidence" value="ECO:0007669"/>
    <property type="project" value="TreeGrafter"/>
</dbReference>
<comment type="caution">
    <text evidence="5">The sequence shown here is derived from an EMBL/GenBank/DDBJ whole genome shotgun (WGS) entry which is preliminary data.</text>
</comment>
<evidence type="ECO:0000256" key="3">
    <source>
        <dbReference type="ARBA" id="ARBA00022679"/>
    </source>
</evidence>
<dbReference type="Pfam" id="PF13579">
    <property type="entry name" value="Glyco_trans_4_4"/>
    <property type="match status" value="1"/>
</dbReference>
<feature type="domain" description="Glycosyltransferase subfamily 4-like N-terminal" evidence="4">
    <location>
        <begin position="16"/>
        <end position="163"/>
    </location>
</feature>
<evidence type="ECO:0000259" key="4">
    <source>
        <dbReference type="Pfam" id="PF13579"/>
    </source>
</evidence>
<proteinExistence type="predicted"/>
<gene>
    <name evidence="5" type="ORF">H9830_09175</name>
</gene>
<name>A0A9D1YWF5_9MICO</name>
<dbReference type="GO" id="GO:1901137">
    <property type="term" value="P:carbohydrate derivative biosynthetic process"/>
    <property type="evidence" value="ECO:0007669"/>
    <property type="project" value="UniProtKB-ARBA"/>
</dbReference>
<dbReference type="PANTHER" id="PTHR45947">
    <property type="entry name" value="SULFOQUINOVOSYL TRANSFERASE SQD2"/>
    <property type="match status" value="1"/>
</dbReference>
<reference evidence="5" key="1">
    <citation type="journal article" date="2021" name="PeerJ">
        <title>Extensive microbial diversity within the chicken gut microbiome revealed by metagenomics and culture.</title>
        <authorList>
            <person name="Gilroy R."/>
            <person name="Ravi A."/>
            <person name="Getino M."/>
            <person name="Pursley I."/>
            <person name="Horton D.L."/>
            <person name="Alikhan N.F."/>
            <person name="Baker D."/>
            <person name="Gharbi K."/>
            <person name="Hall N."/>
            <person name="Watson M."/>
            <person name="Adriaenssens E.M."/>
            <person name="Foster-Nyarko E."/>
            <person name="Jarju S."/>
            <person name="Secka A."/>
            <person name="Antonio M."/>
            <person name="Oren A."/>
            <person name="Chaudhuri R.R."/>
            <person name="La Ragione R."/>
            <person name="Hildebrand F."/>
            <person name="Pallen M.J."/>
        </authorList>
    </citation>
    <scope>NUCLEOTIDE SEQUENCE</scope>
    <source>
        <strain evidence="5">ChiGjej1B1-98</strain>
    </source>
</reference>
<evidence type="ECO:0000256" key="1">
    <source>
        <dbReference type="ARBA" id="ARBA00021292"/>
    </source>
</evidence>
<dbReference type="Proteomes" id="UP000824005">
    <property type="component" value="Unassembled WGS sequence"/>
</dbReference>
<dbReference type="SUPFAM" id="SSF53756">
    <property type="entry name" value="UDP-Glycosyltransferase/glycogen phosphorylase"/>
    <property type="match status" value="1"/>
</dbReference>
<reference evidence="5" key="2">
    <citation type="submission" date="2021-04" db="EMBL/GenBank/DDBJ databases">
        <authorList>
            <person name="Gilroy R."/>
        </authorList>
    </citation>
    <scope>NUCLEOTIDE SEQUENCE</scope>
    <source>
        <strain evidence="5">ChiGjej1B1-98</strain>
    </source>
</reference>
<evidence type="ECO:0000313" key="5">
    <source>
        <dbReference type="EMBL" id="HIY66432.1"/>
    </source>
</evidence>
<dbReference type="PANTHER" id="PTHR45947:SF3">
    <property type="entry name" value="SULFOQUINOVOSYL TRANSFERASE SQD2"/>
    <property type="match status" value="1"/>
</dbReference>
<dbReference type="InterPro" id="IPR050194">
    <property type="entry name" value="Glycosyltransferase_grp1"/>
</dbReference>
<evidence type="ECO:0000256" key="2">
    <source>
        <dbReference type="ARBA" id="ARBA00022676"/>
    </source>
</evidence>
<dbReference type="Pfam" id="PF13692">
    <property type="entry name" value="Glyco_trans_1_4"/>
    <property type="match status" value="1"/>
</dbReference>
<keyword evidence="3" id="KW-0808">Transferase</keyword>
<sequence length="351" mass="38925">MMEKKRILHVTQVYAGGISRAITSLVDLMPDAEHHLLWAGNEQPDASIPYASVHAMPQSPRAILSAIRRVRRVVAEVRPNVVHAHSSFGGVYTRLANLDVPVFYEPHCYKFDDGQQPAPMRTAFRLAEKALARRSARTIVLSPHEERLARSLDSRAYTHFLPNVATIRPSASFPATAFATARNVFMIGRLTNQKDPDYFAQVAEATHRLASDVTFRWIGDVDGEDDGRGESLRERLTDAGVDVLGWLTGDDLAAEMSRPALYFHSAHYEGFPLSLLDAAIFEHPLAVRGIPTFDGMGIPEATEPMEAAQLIVEILDDGPRRRLAIAAAHRLNQTMSHEAQRDSLRTLYASA</sequence>
<protein>
    <recommendedName>
        <fullName evidence="1">D-inositol 3-phosphate glycosyltransferase</fullName>
    </recommendedName>
</protein>
<dbReference type="AlphaFoldDB" id="A0A9D1YWF5"/>
<organism evidence="5 6">
    <name type="scientific">Candidatus Agrococcus pullicola</name>
    <dbReference type="NCBI Taxonomy" id="2838429"/>
    <lineage>
        <taxon>Bacteria</taxon>
        <taxon>Bacillati</taxon>
        <taxon>Actinomycetota</taxon>
        <taxon>Actinomycetes</taxon>
        <taxon>Micrococcales</taxon>
        <taxon>Microbacteriaceae</taxon>
        <taxon>Agrococcus</taxon>
    </lineage>
</organism>
<dbReference type="Gene3D" id="3.40.50.2000">
    <property type="entry name" value="Glycogen Phosphorylase B"/>
    <property type="match status" value="2"/>
</dbReference>
<dbReference type="EMBL" id="DXDC01000278">
    <property type="protein sequence ID" value="HIY66432.1"/>
    <property type="molecule type" value="Genomic_DNA"/>
</dbReference>
<dbReference type="CDD" id="cd03801">
    <property type="entry name" value="GT4_PimA-like"/>
    <property type="match status" value="1"/>
</dbReference>
<evidence type="ECO:0000313" key="6">
    <source>
        <dbReference type="Proteomes" id="UP000824005"/>
    </source>
</evidence>
<dbReference type="InterPro" id="IPR028098">
    <property type="entry name" value="Glyco_trans_4-like_N"/>
</dbReference>
<accession>A0A9D1YWF5</accession>